<feature type="transmembrane region" description="Helical" evidence="8">
    <location>
        <begin position="50"/>
        <end position="70"/>
    </location>
</feature>
<feature type="transmembrane region" description="Helical" evidence="8">
    <location>
        <begin position="149"/>
        <end position="173"/>
    </location>
</feature>
<dbReference type="RefSeq" id="WP_035887658.1">
    <property type="nucleotide sequence ID" value="NZ_JNCF01000008.1"/>
</dbReference>
<evidence type="ECO:0000313" key="10">
    <source>
        <dbReference type="Proteomes" id="UP000054422"/>
    </source>
</evidence>
<feature type="transmembrane region" description="Helical" evidence="8">
    <location>
        <begin position="356"/>
        <end position="381"/>
    </location>
</feature>
<evidence type="ECO:0000256" key="8">
    <source>
        <dbReference type="SAM" id="Phobius"/>
    </source>
</evidence>
<keyword evidence="5" id="KW-0406">Ion transport</keyword>
<reference evidence="9 10" key="1">
    <citation type="submission" date="2014-05" db="EMBL/GenBank/DDBJ databases">
        <authorList>
            <person name="Rizzardi K."/>
            <person name="Winiecka-Krusnell J."/>
            <person name="Ramliden M."/>
            <person name="Alm E."/>
            <person name="Andersson S."/>
            <person name="Byfors S."/>
        </authorList>
    </citation>
    <scope>NUCLEOTIDE SEQUENCE [LARGE SCALE GENOMIC DNA]</scope>
    <source>
        <strain evidence="9 10">LEGN</strain>
    </source>
</reference>
<dbReference type="InterPro" id="IPR014743">
    <property type="entry name" value="Cl-channel_core"/>
</dbReference>
<keyword evidence="10" id="KW-1185">Reference proteome</keyword>
<dbReference type="GO" id="GO:0005247">
    <property type="term" value="F:voltage-gated chloride channel activity"/>
    <property type="evidence" value="ECO:0007669"/>
    <property type="project" value="TreeGrafter"/>
</dbReference>
<dbReference type="AlphaFoldDB" id="A0A0A2SWY2"/>
<organism evidence="9 10">
    <name type="scientific">Legionella norrlandica</name>
    <dbReference type="NCBI Taxonomy" id="1498499"/>
    <lineage>
        <taxon>Bacteria</taxon>
        <taxon>Pseudomonadati</taxon>
        <taxon>Pseudomonadota</taxon>
        <taxon>Gammaproteobacteria</taxon>
        <taxon>Legionellales</taxon>
        <taxon>Legionellaceae</taxon>
        <taxon>Legionella</taxon>
    </lineage>
</organism>
<proteinExistence type="predicted"/>
<keyword evidence="4 8" id="KW-1133">Transmembrane helix</keyword>
<feature type="transmembrane region" description="Helical" evidence="8">
    <location>
        <begin position="325"/>
        <end position="344"/>
    </location>
</feature>
<keyword evidence="6 8" id="KW-0472">Membrane</keyword>
<keyword evidence="7" id="KW-0868">Chloride</keyword>
<dbReference type="Gene3D" id="1.10.3080.10">
    <property type="entry name" value="Clc chloride channel"/>
    <property type="match status" value="1"/>
</dbReference>
<evidence type="ECO:0000256" key="4">
    <source>
        <dbReference type="ARBA" id="ARBA00022989"/>
    </source>
</evidence>
<dbReference type="Proteomes" id="UP000054422">
    <property type="component" value="Unassembled WGS sequence"/>
</dbReference>
<keyword evidence="2" id="KW-0813">Transport</keyword>
<dbReference type="GO" id="GO:0005886">
    <property type="term" value="C:plasma membrane"/>
    <property type="evidence" value="ECO:0007669"/>
    <property type="project" value="TreeGrafter"/>
</dbReference>
<comment type="subcellular location">
    <subcellularLocation>
        <location evidence="1">Membrane</location>
        <topology evidence="1">Multi-pass membrane protein</topology>
    </subcellularLocation>
</comment>
<evidence type="ECO:0000313" key="9">
    <source>
        <dbReference type="EMBL" id="KGP63899.1"/>
    </source>
</evidence>
<dbReference type="SUPFAM" id="SSF81340">
    <property type="entry name" value="Clc chloride channel"/>
    <property type="match status" value="1"/>
</dbReference>
<dbReference type="InterPro" id="IPR001807">
    <property type="entry name" value="ClC"/>
</dbReference>
<evidence type="ECO:0000256" key="1">
    <source>
        <dbReference type="ARBA" id="ARBA00004141"/>
    </source>
</evidence>
<protein>
    <submittedName>
        <fullName evidence="9">Chloride channel protein</fullName>
    </submittedName>
</protein>
<feature type="transmembrane region" description="Helical" evidence="8">
    <location>
        <begin position="225"/>
        <end position="250"/>
    </location>
</feature>
<accession>A0A0A2SWY2</accession>
<dbReference type="NCBIfam" id="NF003640">
    <property type="entry name" value="PRK05277.1"/>
    <property type="match status" value="1"/>
</dbReference>
<dbReference type="PRINTS" id="PR00762">
    <property type="entry name" value="CLCHANNEL"/>
</dbReference>
<dbReference type="Pfam" id="PF00654">
    <property type="entry name" value="Voltage_CLC"/>
    <property type="match status" value="1"/>
</dbReference>
<evidence type="ECO:0000256" key="5">
    <source>
        <dbReference type="ARBA" id="ARBA00023065"/>
    </source>
</evidence>
<evidence type="ECO:0000256" key="7">
    <source>
        <dbReference type="ARBA" id="ARBA00023214"/>
    </source>
</evidence>
<sequence length="429" mass="46637">MGKKILTLYFISILLGILTGAIASLFQLAIAQLDHLLELFFSLVSQYGLPAAFISAIVSMAMVFISWTMVRYIAPEAAGSGVQEIEGTLLHIRPIFWKRLLPVKFISGVLSISAKMVVGREGPTIQMGGNLGQMLGELFRLAQHRCDTLIAAGSAAGLAAAFNAPLAGVLFVMEEMRNQFNYSFTNFKMVIICCVMATIVLHLMIGSQPAIKMEVFELPTLVSLWLFLLFGILIGLVGLLFNIVLMRTLGWLDKLHPQNKKYYVLGVGFLVGYLAYFHSATVGGGYVIINEALTMSPAFGVLCSLVVFRFITTMLCYASGVPGGIFAPMLALGTLVGLAFFHLFQWLSIDFAIEPGMFAVAGMGALFSAAVRSPITGVVLVVEMTKNYSLILPLMISCITATTVVQLARNKPIYTQLLDRSLRLSKVSS</sequence>
<comment type="caution">
    <text evidence="9">The sequence shown here is derived from an EMBL/GenBank/DDBJ whole genome shotgun (WGS) entry which is preliminary data.</text>
</comment>
<feature type="transmembrane region" description="Helical" evidence="8">
    <location>
        <begin position="388"/>
        <end position="408"/>
    </location>
</feature>
<dbReference type="OrthoDB" id="9767361at2"/>
<dbReference type="CDD" id="cd01031">
    <property type="entry name" value="EriC"/>
    <property type="match status" value="1"/>
</dbReference>
<evidence type="ECO:0000256" key="6">
    <source>
        <dbReference type="ARBA" id="ARBA00023136"/>
    </source>
</evidence>
<feature type="transmembrane region" description="Helical" evidence="8">
    <location>
        <begin position="185"/>
        <end position="205"/>
    </location>
</feature>
<feature type="transmembrane region" description="Helical" evidence="8">
    <location>
        <begin position="262"/>
        <end position="289"/>
    </location>
</feature>
<gene>
    <name evidence="9" type="ORF">EP47_07115</name>
</gene>
<dbReference type="EMBL" id="JNCF01000008">
    <property type="protein sequence ID" value="KGP63899.1"/>
    <property type="molecule type" value="Genomic_DNA"/>
</dbReference>
<evidence type="ECO:0000256" key="3">
    <source>
        <dbReference type="ARBA" id="ARBA00022692"/>
    </source>
</evidence>
<evidence type="ECO:0000256" key="2">
    <source>
        <dbReference type="ARBA" id="ARBA00022448"/>
    </source>
</evidence>
<dbReference type="PANTHER" id="PTHR45711">
    <property type="entry name" value="CHLORIDE CHANNEL PROTEIN"/>
    <property type="match status" value="1"/>
</dbReference>
<dbReference type="PANTHER" id="PTHR45711:SF6">
    <property type="entry name" value="CHLORIDE CHANNEL PROTEIN"/>
    <property type="match status" value="1"/>
</dbReference>
<name>A0A0A2SWY2_9GAMM</name>
<feature type="transmembrane region" description="Helical" evidence="8">
    <location>
        <begin position="295"/>
        <end position="318"/>
    </location>
</feature>
<feature type="transmembrane region" description="Helical" evidence="8">
    <location>
        <begin position="7"/>
        <end position="30"/>
    </location>
</feature>
<feature type="transmembrane region" description="Helical" evidence="8">
    <location>
        <begin position="100"/>
        <end position="118"/>
    </location>
</feature>
<keyword evidence="3 8" id="KW-0812">Transmembrane</keyword>